<feature type="compositionally biased region" description="Basic and acidic residues" evidence="2">
    <location>
        <begin position="701"/>
        <end position="734"/>
    </location>
</feature>
<dbReference type="Proteomes" id="UP000694580">
    <property type="component" value="Chromosome 7"/>
</dbReference>
<evidence type="ECO:0000259" key="3">
    <source>
        <dbReference type="Pfam" id="PF15363"/>
    </source>
</evidence>
<evidence type="ECO:0000256" key="2">
    <source>
        <dbReference type="SAM" id="MobiDB-lite"/>
    </source>
</evidence>
<feature type="compositionally biased region" description="Low complexity" evidence="2">
    <location>
        <begin position="342"/>
        <end position="353"/>
    </location>
</feature>
<feature type="compositionally biased region" description="Low complexity" evidence="2">
    <location>
        <begin position="488"/>
        <end position="504"/>
    </location>
</feature>
<feature type="compositionally biased region" description="Pro residues" evidence="2">
    <location>
        <begin position="156"/>
        <end position="166"/>
    </location>
</feature>
<feature type="compositionally biased region" description="Polar residues" evidence="2">
    <location>
        <begin position="813"/>
        <end position="822"/>
    </location>
</feature>
<feature type="region of interest" description="Disordered" evidence="2">
    <location>
        <begin position="990"/>
        <end position="1021"/>
    </location>
</feature>
<feature type="region of interest" description="Disordered" evidence="2">
    <location>
        <begin position="597"/>
        <end position="635"/>
    </location>
</feature>
<feature type="compositionally biased region" description="Low complexity" evidence="2">
    <location>
        <begin position="141"/>
        <end position="155"/>
    </location>
</feature>
<feature type="domain" description="BTB/POZ" evidence="3">
    <location>
        <begin position="1297"/>
        <end position="1341"/>
    </location>
</feature>
<reference evidence="4 5" key="1">
    <citation type="submission" date="2020-06" db="EMBL/GenBank/DDBJ databases">
        <authorList>
            <consortium name="Wellcome Sanger Institute Data Sharing"/>
        </authorList>
    </citation>
    <scope>NUCLEOTIDE SEQUENCE [LARGE SCALE GENOMIC DNA]</scope>
</reference>
<evidence type="ECO:0000313" key="5">
    <source>
        <dbReference type="Proteomes" id="UP000694580"/>
    </source>
</evidence>
<dbReference type="InterPro" id="IPR027907">
    <property type="entry name" value="BTBD8_C"/>
</dbReference>
<feature type="compositionally biased region" description="Polar residues" evidence="2">
    <location>
        <begin position="990"/>
        <end position="999"/>
    </location>
</feature>
<organism evidence="4 5">
    <name type="scientific">Denticeps clupeoides</name>
    <name type="common">denticle herring</name>
    <dbReference type="NCBI Taxonomy" id="299321"/>
    <lineage>
        <taxon>Eukaryota</taxon>
        <taxon>Metazoa</taxon>
        <taxon>Chordata</taxon>
        <taxon>Craniata</taxon>
        <taxon>Vertebrata</taxon>
        <taxon>Euteleostomi</taxon>
        <taxon>Actinopterygii</taxon>
        <taxon>Neopterygii</taxon>
        <taxon>Teleostei</taxon>
        <taxon>Clupei</taxon>
        <taxon>Clupeiformes</taxon>
        <taxon>Denticipitoidei</taxon>
        <taxon>Denticipitidae</taxon>
        <taxon>Denticeps</taxon>
    </lineage>
</organism>
<protein>
    <recommendedName>
        <fullName evidence="3">BTB/POZ domain-containing protein</fullName>
    </recommendedName>
</protein>
<dbReference type="PANTHER" id="PTHR22427">
    <property type="entry name" value="GH15728P"/>
    <property type="match status" value="1"/>
</dbReference>
<evidence type="ECO:0000256" key="1">
    <source>
        <dbReference type="SAM" id="Coils"/>
    </source>
</evidence>
<dbReference type="Ensembl" id="ENSDCDT00010019398.1">
    <property type="protein sequence ID" value="ENSDCDP00010018324.1"/>
    <property type="gene ID" value="ENSDCDG00010008319.1"/>
</dbReference>
<proteinExistence type="predicted"/>
<reference evidence="4" key="3">
    <citation type="submission" date="2025-09" db="UniProtKB">
        <authorList>
            <consortium name="Ensembl"/>
        </authorList>
    </citation>
    <scope>IDENTIFICATION</scope>
</reference>
<feature type="region of interest" description="Disordered" evidence="2">
    <location>
        <begin position="484"/>
        <end position="562"/>
    </location>
</feature>
<feature type="compositionally biased region" description="Basic and acidic residues" evidence="2">
    <location>
        <begin position="597"/>
        <end position="608"/>
    </location>
</feature>
<feature type="coiled-coil region" evidence="1">
    <location>
        <begin position="1147"/>
        <end position="1193"/>
    </location>
</feature>
<dbReference type="PANTHER" id="PTHR22427:SF8">
    <property type="entry name" value="PROLINE-RICH PROTEIN 36"/>
    <property type="match status" value="1"/>
</dbReference>
<evidence type="ECO:0000313" key="4">
    <source>
        <dbReference type="Ensembl" id="ENSDCDP00010018324.1"/>
    </source>
</evidence>
<keyword evidence="5" id="KW-1185">Reference proteome</keyword>
<feature type="compositionally biased region" description="Low complexity" evidence="2">
    <location>
        <begin position="44"/>
        <end position="81"/>
    </location>
</feature>
<name>A0AAY4BBI9_9TELE</name>
<feature type="region of interest" description="Disordered" evidence="2">
    <location>
        <begin position="1121"/>
        <end position="1140"/>
    </location>
</feature>
<feature type="region of interest" description="Disordered" evidence="2">
    <location>
        <begin position="693"/>
        <end position="978"/>
    </location>
</feature>
<feature type="compositionally biased region" description="Low complexity" evidence="2">
    <location>
        <begin position="196"/>
        <end position="244"/>
    </location>
</feature>
<feature type="compositionally biased region" description="Low complexity" evidence="2">
    <location>
        <begin position="911"/>
        <end position="928"/>
    </location>
</feature>
<feature type="compositionally biased region" description="Acidic residues" evidence="2">
    <location>
        <begin position="735"/>
        <end position="746"/>
    </location>
</feature>
<keyword evidence="1" id="KW-0175">Coiled coil</keyword>
<sequence length="1341" mass="140773">MKPDGVATAALDADPALEVAPAGDTVDQPSSASQTAEAGHAEPKPAAAPAAKTGDSAGKTKAPAKSKPAGTTAAKTPGPASRPAPGLNRAVNGVPKPQTNGVTKKAAGSTPDRKNTPTGAPAKKAGTASRTPTKPAERGTPAANNGAKAGAAPPLRKAPPAKPKPAAPASKPPSAAATRPGAAAAASSPKADKPAVSKSSRPASSRPASATARPATLSTTKTPASTAKPAASTTKAPAAKPATPRSVSAVPSTGRAPPQPSKAATPVKKDVGKPSTPVTKKPTASPAARPSPVKTSKPDTPKSTPTAKADPSIKKTAPGAKGADAKLGKAKTVPSKDPGAGPKSNKASSPKKAVGSSTPMPVKRGPKPTQPKEGEVHDAAAAAAAAATVVAAAAVETMVASEPQLVEALGAEEETMAVQEEGHATSTHGASVVHEQDTSALLLDAMETAAPTLHTSEPQMEATAPQLVAELNLAHLDLPVSSESPLGTTVMSPPSSPTGPTCTSMDPQLDLADPWGQSHSTSLAEGALPQDKHQEDTVPSSTGGEPGEVQDAEPSLHEPPLMEDLLTDSSSFTISGWHRQHAEEKVTSQQMVMVPEDHSPLESSQNDRDDFDVEQLPKGSPCTKTFSNEDDDDEDEDIVVDFNIDSAENVADFNVASKQADLHNVLKEEEQETIPAAFDVVVCKEPVHYQVHQEEEEEDRVDTMSLEHHKEEEEDRVVDMDVCSERVEHHKVYQEEEEEEDEDVEMASEGVTESGLESCGNVDEDDFTEDVRLDNMNRTTPQPSIPPTMAWGQSNPFCDTWAPPPTSHFPSDFPSTDPQSSPAPELEPRPATPPEVPAEPAPVAAGDSESSTPEEPRDYDSSSGVESPSDKRQTPVPTAQPDLEQDLGIHLERGDGEDEEAETLPADDVLGGPPTAPTSAPSSPSTSGDEASDTEGEMQINDPDTPVDGLAALTEDEAAEMHAGDVEEDGGGTPQSANSVASYGFDCTTSNSNAHSTAESCGKSPGIFSLENEDQLTEEAKDPSLIKELTAPAATALDLLALGQPQEEKSGLVEHQYMLCGKSGEMEEEQAAGRPSSPRSEGGPDVQPPYYSTICDKTDNFVAGNDRPPTDLQEVNHNSYLVPGRSGQRQPVPAGHAQLAGAQQLQLRRLEQHQLQLRQLLQRQEQERRRRLEEELQRRLERQRRELLQLQEHRRQPAVPPSPAAGLCTIYEAMETGEEEADDEGHGTSPRVFHTELPLRMADGNRRRPPQDLDWSRKLDMVHQLISQTLLLSGDACPPLLLLPGQGGGTLSPLETSLWPDLLPPLGSPSATVTSVSSYSPEGPGSCPRGDWTVVELETQH</sequence>
<feature type="compositionally biased region" description="Low complexity" evidence="2">
    <location>
        <begin position="167"/>
        <end position="189"/>
    </location>
</feature>
<feature type="region of interest" description="Disordered" evidence="2">
    <location>
        <begin position="1"/>
        <end position="385"/>
    </location>
</feature>
<accession>A0AAY4BBI9</accession>
<dbReference type="Pfam" id="PF15363">
    <property type="entry name" value="BTBD8_C"/>
    <property type="match status" value="1"/>
</dbReference>
<dbReference type="GeneTree" id="ENSGT01110000267855"/>
<feature type="compositionally biased region" description="Pro residues" evidence="2">
    <location>
        <begin position="830"/>
        <end position="840"/>
    </location>
</feature>
<gene>
    <name evidence="4" type="primary">LOC114793650</name>
</gene>
<reference evidence="4" key="2">
    <citation type="submission" date="2025-08" db="UniProtKB">
        <authorList>
            <consortium name="Ensembl"/>
        </authorList>
    </citation>
    <scope>IDENTIFICATION</scope>
</reference>
<feature type="region of interest" description="Disordered" evidence="2">
    <location>
        <begin position="1061"/>
        <end position="1115"/>
    </location>
</feature>